<evidence type="ECO:0000313" key="1">
    <source>
        <dbReference type="EMBL" id="SPQ93151.1"/>
    </source>
</evidence>
<name>A0A3P3XYX0_PLABS</name>
<protein>
    <submittedName>
        <fullName evidence="1">Uncharacterized protein</fullName>
    </submittedName>
</protein>
<accession>A0A3P3XYX0</accession>
<reference evidence="1 2" key="1">
    <citation type="submission" date="2018-03" db="EMBL/GenBank/DDBJ databases">
        <authorList>
            <person name="Fogelqvist J."/>
        </authorList>
    </citation>
    <scope>NUCLEOTIDE SEQUENCE [LARGE SCALE GENOMIC DNA]</scope>
</reference>
<sequence>MSTSPTGSLIEGIVSQSPNRQASIHDIRQDIAELASIDVDADVIRRVANKSPRLSITDDVVEAIPPTNRIVDLVVDGELSSTCVGLRAGADDDYKVEIDYHTAILRKNAKLAAMWHQVDDSSSSKRLGK</sequence>
<dbReference type="EMBL" id="OVEO01000001">
    <property type="protein sequence ID" value="SPQ93151.1"/>
    <property type="molecule type" value="Genomic_DNA"/>
</dbReference>
<geneLocation type="mitochondrion" evidence="1"/>
<keyword evidence="1" id="KW-0496">Mitochondrion</keyword>
<evidence type="ECO:0000313" key="2">
    <source>
        <dbReference type="Proteomes" id="UP000290189"/>
    </source>
</evidence>
<gene>
    <name evidence="1" type="ORF">PLBR_LOCUS366</name>
</gene>
<dbReference type="AlphaFoldDB" id="A0A3P3XYX0"/>
<proteinExistence type="predicted"/>
<organism evidence="1 2">
    <name type="scientific">Plasmodiophora brassicae</name>
    <name type="common">Clubroot disease agent</name>
    <dbReference type="NCBI Taxonomy" id="37360"/>
    <lineage>
        <taxon>Eukaryota</taxon>
        <taxon>Sar</taxon>
        <taxon>Rhizaria</taxon>
        <taxon>Endomyxa</taxon>
        <taxon>Phytomyxea</taxon>
        <taxon>Plasmodiophorida</taxon>
        <taxon>Plasmodiophoridae</taxon>
        <taxon>Plasmodiophora</taxon>
    </lineage>
</organism>
<dbReference type="Proteomes" id="UP000290189">
    <property type="component" value="Unassembled WGS sequence"/>
</dbReference>